<dbReference type="InterPro" id="IPR036179">
    <property type="entry name" value="Ig-like_dom_sf"/>
</dbReference>
<proteinExistence type="predicted"/>
<feature type="region of interest" description="Disordered" evidence="5">
    <location>
        <begin position="342"/>
        <end position="414"/>
    </location>
</feature>
<dbReference type="SMART" id="SM00408">
    <property type="entry name" value="IGc2"/>
    <property type="match status" value="3"/>
</dbReference>
<keyword evidence="1 6" id="KW-0732">Signal</keyword>
<dbReference type="InterPro" id="IPR013783">
    <property type="entry name" value="Ig-like_fold"/>
</dbReference>
<dbReference type="RefSeq" id="XP_013779874.2">
    <property type="nucleotide sequence ID" value="XM_013924420.2"/>
</dbReference>
<reference evidence="9" key="1">
    <citation type="submission" date="2025-08" db="UniProtKB">
        <authorList>
            <consortium name="RefSeq"/>
        </authorList>
    </citation>
    <scope>IDENTIFICATION</scope>
    <source>
        <tissue evidence="9">Muscle</tissue>
    </source>
</reference>
<dbReference type="InterPro" id="IPR051170">
    <property type="entry name" value="Neural/epithelial_adhesion"/>
</dbReference>
<keyword evidence="8" id="KW-1185">Reference proteome</keyword>
<dbReference type="Pfam" id="PF07679">
    <property type="entry name" value="I-set"/>
    <property type="match status" value="1"/>
</dbReference>
<protein>
    <submittedName>
        <fullName evidence="9">Lachesin-like</fullName>
    </submittedName>
</protein>
<gene>
    <name evidence="9" type="primary">LOC106464293</name>
</gene>
<organism evidence="8 9">
    <name type="scientific">Limulus polyphemus</name>
    <name type="common">Atlantic horseshoe crab</name>
    <dbReference type="NCBI Taxonomy" id="6850"/>
    <lineage>
        <taxon>Eukaryota</taxon>
        <taxon>Metazoa</taxon>
        <taxon>Ecdysozoa</taxon>
        <taxon>Arthropoda</taxon>
        <taxon>Chelicerata</taxon>
        <taxon>Merostomata</taxon>
        <taxon>Xiphosura</taxon>
        <taxon>Limulidae</taxon>
        <taxon>Limulus</taxon>
    </lineage>
</organism>
<dbReference type="InterPro" id="IPR003599">
    <property type="entry name" value="Ig_sub"/>
</dbReference>
<dbReference type="PANTHER" id="PTHR12231:SF253">
    <property type="entry name" value="DPR-INTERACTING PROTEIN ETA, ISOFORM B-RELATED"/>
    <property type="match status" value="1"/>
</dbReference>
<dbReference type="InterPro" id="IPR003598">
    <property type="entry name" value="Ig_sub2"/>
</dbReference>
<evidence type="ECO:0000256" key="3">
    <source>
        <dbReference type="ARBA" id="ARBA00023157"/>
    </source>
</evidence>
<sequence length="447" mass="50331">MNTGLGLCLFHMWLLQTMVTPAPGSEVEPEFVRAIPNVTVAVGREAKLECKVNHLGSYKVAWIKYDTQTLLTIDTNVIPHDKRIRVTNNSFRQWFLHIKNVVEEDKGLYMCQINTEPMISITGYLDVLLPPTILENGTSSDIVVGERSSISLRCKASGYPAPVVFWRREDGRTINVGSYGAVSSEERKIEGEFLNLTHISRKDMGAYLCIVSNGIPPSVSKRIMLEVKFQPEIKVPDQVIGAAAGRDVTLECKIEAWPKPLISWERNDGKILLNSTKYRLYESRNLYKIEMKLKIHNLQKEDFTSYKCVAKNTLGDKEGFIRLHEYVAPTPTTAFTDSYNSYHSGTKGSHESKNFSSQGRKSVDLPTSNSLKDKVQNSSAKGLDSKKKEENLSYTGLSDRRPRQKPDLQPHPSKNAGIRYVVNHILGQVLLELLLLFSMLTSCISVY</sequence>
<feature type="domain" description="Ig-like" evidence="7">
    <location>
        <begin position="231"/>
        <end position="312"/>
    </location>
</feature>
<dbReference type="GeneID" id="106464293"/>
<dbReference type="PROSITE" id="PS50835">
    <property type="entry name" value="IG_LIKE"/>
    <property type="match status" value="3"/>
</dbReference>
<feature type="domain" description="Ig-like" evidence="7">
    <location>
        <begin position="29"/>
        <end position="122"/>
    </location>
</feature>
<feature type="compositionally biased region" description="Polar residues" evidence="5">
    <location>
        <begin position="354"/>
        <end position="380"/>
    </location>
</feature>
<feature type="domain" description="Ig-like" evidence="7">
    <location>
        <begin position="131"/>
        <end position="220"/>
    </location>
</feature>
<evidence type="ECO:0000259" key="7">
    <source>
        <dbReference type="PROSITE" id="PS50835"/>
    </source>
</evidence>
<keyword evidence="4" id="KW-0393">Immunoglobulin domain</keyword>
<evidence type="ECO:0000313" key="8">
    <source>
        <dbReference type="Proteomes" id="UP000694941"/>
    </source>
</evidence>
<evidence type="ECO:0000256" key="2">
    <source>
        <dbReference type="ARBA" id="ARBA00022737"/>
    </source>
</evidence>
<dbReference type="Gene3D" id="2.60.40.10">
    <property type="entry name" value="Immunoglobulins"/>
    <property type="match status" value="3"/>
</dbReference>
<keyword evidence="2" id="KW-0677">Repeat</keyword>
<dbReference type="Proteomes" id="UP000694941">
    <property type="component" value="Unplaced"/>
</dbReference>
<name>A0ABM1BDP1_LIMPO</name>
<evidence type="ECO:0000256" key="6">
    <source>
        <dbReference type="SAM" id="SignalP"/>
    </source>
</evidence>
<dbReference type="InterPro" id="IPR013098">
    <property type="entry name" value="Ig_I-set"/>
</dbReference>
<keyword evidence="3" id="KW-1015">Disulfide bond</keyword>
<dbReference type="PANTHER" id="PTHR12231">
    <property type="entry name" value="CTX-RELATED TYPE I TRANSMEMBRANE PROTEIN"/>
    <property type="match status" value="1"/>
</dbReference>
<dbReference type="Pfam" id="PF13927">
    <property type="entry name" value="Ig_3"/>
    <property type="match status" value="2"/>
</dbReference>
<evidence type="ECO:0000256" key="1">
    <source>
        <dbReference type="ARBA" id="ARBA00022729"/>
    </source>
</evidence>
<dbReference type="SUPFAM" id="SSF48726">
    <property type="entry name" value="Immunoglobulin"/>
    <property type="match status" value="3"/>
</dbReference>
<evidence type="ECO:0000313" key="9">
    <source>
        <dbReference type="RefSeq" id="XP_013779874.2"/>
    </source>
</evidence>
<feature type="chain" id="PRO_5046410567" evidence="6">
    <location>
        <begin position="25"/>
        <end position="447"/>
    </location>
</feature>
<dbReference type="InterPro" id="IPR007110">
    <property type="entry name" value="Ig-like_dom"/>
</dbReference>
<evidence type="ECO:0000256" key="5">
    <source>
        <dbReference type="SAM" id="MobiDB-lite"/>
    </source>
</evidence>
<dbReference type="SMART" id="SM00409">
    <property type="entry name" value="IG"/>
    <property type="match status" value="3"/>
</dbReference>
<evidence type="ECO:0000256" key="4">
    <source>
        <dbReference type="ARBA" id="ARBA00023319"/>
    </source>
</evidence>
<accession>A0ABM1BDP1</accession>
<feature type="compositionally biased region" description="Basic and acidic residues" evidence="5">
    <location>
        <begin position="398"/>
        <end position="408"/>
    </location>
</feature>
<feature type="signal peptide" evidence="6">
    <location>
        <begin position="1"/>
        <end position="24"/>
    </location>
</feature>